<evidence type="ECO:0000256" key="2">
    <source>
        <dbReference type="ARBA" id="ARBA00022573"/>
    </source>
</evidence>
<dbReference type="InterPro" id="IPR003723">
    <property type="entry name" value="Precorrin-6x_reduct"/>
</dbReference>
<dbReference type="PROSITE" id="PS51014">
    <property type="entry name" value="COBK_CBIJ"/>
    <property type="match status" value="1"/>
</dbReference>
<dbReference type="Gene3D" id="3.40.1010.10">
    <property type="entry name" value="Cobalt-precorrin-4 Transmethylase, Domain 1"/>
    <property type="match status" value="1"/>
</dbReference>
<accession>D1B7N6</accession>
<feature type="domain" description="Tetrapyrrole methylase" evidence="6">
    <location>
        <begin position="328"/>
        <end position="527"/>
    </location>
</feature>
<dbReference type="Pfam" id="PF00590">
    <property type="entry name" value="TP_methylase"/>
    <property type="match status" value="1"/>
</dbReference>
<evidence type="ECO:0000256" key="5">
    <source>
        <dbReference type="ARBA" id="ARBA00022691"/>
    </source>
</evidence>
<dbReference type="GO" id="GO:0032259">
    <property type="term" value="P:methylation"/>
    <property type="evidence" value="ECO:0007669"/>
    <property type="project" value="UniProtKB-KW"/>
</dbReference>
<reference evidence="9 10" key="1">
    <citation type="journal article" date="2009" name="Stand. Genomic Sci.">
        <title>Complete genome sequence of Thermanaerovibrio acidaminovorans type strain (Su883).</title>
        <authorList>
            <person name="Chovatia M."/>
            <person name="Sikorski J."/>
            <person name="Schroder M."/>
            <person name="Lapidus A."/>
            <person name="Nolan M."/>
            <person name="Tice H."/>
            <person name="Glavina Del Rio T."/>
            <person name="Copeland A."/>
            <person name="Cheng J.F."/>
            <person name="Lucas S."/>
            <person name="Chen F."/>
            <person name="Bruce D."/>
            <person name="Goodwin L."/>
            <person name="Pitluck S."/>
            <person name="Ivanova N."/>
            <person name="Mavromatis K."/>
            <person name="Ovchinnikova G."/>
            <person name="Pati A."/>
            <person name="Chen A."/>
            <person name="Palaniappan K."/>
            <person name="Land M."/>
            <person name="Hauser L."/>
            <person name="Chang Y.J."/>
            <person name="Jeffries C.D."/>
            <person name="Chain P."/>
            <person name="Saunders E."/>
            <person name="Detter J.C."/>
            <person name="Brettin T."/>
            <person name="Rohde M."/>
            <person name="Goker M."/>
            <person name="Spring S."/>
            <person name="Bristow J."/>
            <person name="Markowitz V."/>
            <person name="Hugenholtz P."/>
            <person name="Kyrpides N.C."/>
            <person name="Klenk H.P."/>
            <person name="Eisen J.A."/>
        </authorList>
    </citation>
    <scope>NUCLEOTIDE SEQUENCE [LARGE SCALE GENOMIC DNA]</scope>
    <source>
        <strain evidence="10">ATCC 49978 / DSM 6589 / Su883</strain>
    </source>
</reference>
<dbReference type="PANTHER" id="PTHR47036:SF1">
    <property type="entry name" value="COBALT-FACTOR III C(17)-METHYLTRANSFERASE-RELATED"/>
    <property type="match status" value="1"/>
</dbReference>
<dbReference type="InterPro" id="IPR035996">
    <property type="entry name" value="4pyrrol_Methylase_sf"/>
</dbReference>
<evidence type="ECO:0000259" key="6">
    <source>
        <dbReference type="Pfam" id="PF00590"/>
    </source>
</evidence>
<evidence type="ECO:0000256" key="3">
    <source>
        <dbReference type="ARBA" id="ARBA00022603"/>
    </source>
</evidence>
<keyword evidence="10" id="KW-1185">Reference proteome</keyword>
<evidence type="ECO:0000313" key="9">
    <source>
        <dbReference type="EMBL" id="ACZ18289.1"/>
    </source>
</evidence>
<feature type="domain" description="CobE/GbiG C-terminal" evidence="7">
    <location>
        <begin position="201"/>
        <end position="318"/>
    </location>
</feature>
<dbReference type="InterPro" id="IPR038029">
    <property type="entry name" value="GbiG_N_sf"/>
</dbReference>
<dbReference type="InterPro" id="IPR006363">
    <property type="entry name" value="Cbl_synth_CobJ/CibH_dom"/>
</dbReference>
<dbReference type="InterPro" id="IPR014776">
    <property type="entry name" value="4pyrrole_Mease_sub2"/>
</dbReference>
<dbReference type="SUPFAM" id="SSF159672">
    <property type="entry name" value="CbiG N-terminal domain-like"/>
    <property type="match status" value="1"/>
</dbReference>
<dbReference type="GO" id="GO:0016994">
    <property type="term" value="F:precorrin-6A reductase activity"/>
    <property type="evidence" value="ECO:0007669"/>
    <property type="project" value="InterPro"/>
</dbReference>
<evidence type="ECO:0000256" key="4">
    <source>
        <dbReference type="ARBA" id="ARBA00022679"/>
    </source>
</evidence>
<dbReference type="InterPro" id="IPR002750">
    <property type="entry name" value="CobE/GbiG_C"/>
</dbReference>
<keyword evidence="2" id="KW-0169">Cobalamin biosynthesis</keyword>
<sequence length="824" mass="87860">MRALVLGLKGAREGAERLGSLLRVPVELAEGDLKARFEMAWGGHDALVFVGAVPIAIRAMAHLLSDKASDPAVLALPEDLSWVMVLAGGHLGGGSDLAWEIASRTGARWIPSTATDRRLITAPDRWARRHDLRLLNKRLLPGLIRGLLDRGELRWWCDPLLPHPPLPHGAVEAGTPEEAQVLYTVRDLGLEDRLVLVPRAISVGVGFRRDAAGEEIRSGVLDALRSHPEGPFLPEALRRLGTWEGKEGSRSLMEAAGSLGAEVRFFRQGEILGAEGPFSPSAAERHLGLPGVSEPCAALMGRPLGGRMVLGGITAALALEDPPFAGSLSVVGIGPGDPRLMTVEALEELEGCDVIVGYSLYVDLVPSHIRGAKRLESYRMGQEEDRVVRAVELAEAGYRVALVCGGDPVLFGLGALAQRHAEGRVSFRIVPGLSAAQGAARAVGPYYTNGLSLLSLSDYLQDWDRVREALESAAGGGLSAGIYNPVSRGREEKLEAVRRAFRGRRALVCTDISRPGEEVREVAVEELTKDLVTMRSMIIVPGRGCERTPQGQWRDLRGYSSEGSHREMPELDVLVAGGTSDGYEAARELLELGLRVGVSVAYGTGLSVVPPGAAALVGPLDRMGWEDRLRELSRRGLRAVLDATHPFASEVKGHLDGACGALSIPLVRLSRPIRIPTEAVRVGSYGEMAEALISRTGPGDLVFLTFGVKGLVEVAGPLKGAGRRVLARVLPTEDSLRGALSAGLSGREILCSWGSLGAVSDRAIMEDAGARACAAKASGDPSGLEGKRRACMEMGIPLVLLVPPRFEGLEMAEALERVRAMLGR</sequence>
<gene>
    <name evidence="9" type="ordered locus">Taci_0049</name>
</gene>
<dbReference type="Pfam" id="PF11760">
    <property type="entry name" value="CbiG_N"/>
    <property type="match status" value="1"/>
</dbReference>
<dbReference type="Proteomes" id="UP000002030">
    <property type="component" value="Chromosome"/>
</dbReference>
<dbReference type="RefSeq" id="WP_012868805.1">
    <property type="nucleotide sequence ID" value="NC_013522.1"/>
</dbReference>
<dbReference type="SUPFAM" id="SSF159664">
    <property type="entry name" value="CobE/GbiG C-terminal domain-like"/>
    <property type="match status" value="1"/>
</dbReference>
<keyword evidence="4" id="KW-0808">Transferase</keyword>
<dbReference type="Pfam" id="PF01890">
    <property type="entry name" value="CbiG_C"/>
    <property type="match status" value="1"/>
</dbReference>
<dbReference type="STRING" id="525903.Taci_0049"/>
<dbReference type="InterPro" id="IPR021744">
    <property type="entry name" value="CbiG_N"/>
</dbReference>
<evidence type="ECO:0000259" key="7">
    <source>
        <dbReference type="Pfam" id="PF01890"/>
    </source>
</evidence>
<dbReference type="Gene3D" id="3.40.50.11220">
    <property type="match status" value="1"/>
</dbReference>
<dbReference type="AlphaFoldDB" id="D1B7N6"/>
<dbReference type="EnsemblBacteria" id="ACZ18289">
    <property type="protein sequence ID" value="ACZ18289"/>
    <property type="gene ID" value="Taci_0049"/>
</dbReference>
<dbReference type="EMBL" id="CP001818">
    <property type="protein sequence ID" value="ACZ18289.1"/>
    <property type="molecule type" value="Genomic_DNA"/>
</dbReference>
<keyword evidence="3 9" id="KW-0489">Methyltransferase</keyword>
<dbReference type="HOGENOM" id="CLU_343532_0_0_0"/>
<organism evidence="9 10">
    <name type="scientific">Thermanaerovibrio acidaminovorans (strain ATCC 49978 / DSM 6589 / Su883)</name>
    <name type="common">Selenomonas acidaminovorans</name>
    <dbReference type="NCBI Taxonomy" id="525903"/>
    <lineage>
        <taxon>Bacteria</taxon>
        <taxon>Thermotogati</taxon>
        <taxon>Synergistota</taxon>
        <taxon>Synergistia</taxon>
        <taxon>Synergistales</taxon>
        <taxon>Synergistaceae</taxon>
        <taxon>Thermanaerovibrio</taxon>
    </lineage>
</organism>
<dbReference type="GO" id="GO:0008168">
    <property type="term" value="F:methyltransferase activity"/>
    <property type="evidence" value="ECO:0007669"/>
    <property type="project" value="UniProtKB-KW"/>
</dbReference>
<dbReference type="Gene3D" id="3.30.420.180">
    <property type="entry name" value="CobE/GbiG C-terminal domain"/>
    <property type="match status" value="1"/>
</dbReference>
<evidence type="ECO:0000256" key="1">
    <source>
        <dbReference type="ARBA" id="ARBA00004953"/>
    </source>
</evidence>
<dbReference type="PANTHER" id="PTHR47036">
    <property type="entry name" value="COBALT-FACTOR III C(17)-METHYLTRANSFERASE-RELATED"/>
    <property type="match status" value="1"/>
</dbReference>
<dbReference type="SUPFAM" id="SSF53790">
    <property type="entry name" value="Tetrapyrrole methylase"/>
    <property type="match status" value="1"/>
</dbReference>
<evidence type="ECO:0000259" key="8">
    <source>
        <dbReference type="Pfam" id="PF11760"/>
    </source>
</evidence>
<dbReference type="UniPathway" id="UPA00148"/>
<dbReference type="InterPro" id="IPR051810">
    <property type="entry name" value="Precorrin_MeTrfase"/>
</dbReference>
<dbReference type="eggNOG" id="COG2099">
    <property type="taxonomic scope" value="Bacteria"/>
</dbReference>
<dbReference type="OrthoDB" id="9772960at2"/>
<dbReference type="eggNOG" id="COG2073">
    <property type="taxonomic scope" value="Bacteria"/>
</dbReference>
<comment type="pathway">
    <text evidence="1">Cofactor biosynthesis; adenosylcobalamin biosynthesis.</text>
</comment>
<proteinExistence type="predicted"/>
<dbReference type="Pfam" id="PF02571">
    <property type="entry name" value="CbiJ"/>
    <property type="match status" value="1"/>
</dbReference>
<dbReference type="InterPro" id="IPR000878">
    <property type="entry name" value="4pyrrol_Mease"/>
</dbReference>
<protein>
    <submittedName>
        <fullName evidence="9">Uroporphyrin-III C/tetrapyrrole (Corrin/Porphyrin) methyltransferase</fullName>
    </submittedName>
</protein>
<evidence type="ECO:0000313" key="10">
    <source>
        <dbReference type="Proteomes" id="UP000002030"/>
    </source>
</evidence>
<dbReference type="KEGG" id="tai:Taci_0049"/>
<dbReference type="InterPro" id="IPR036518">
    <property type="entry name" value="CobE/GbiG_C_sf"/>
</dbReference>
<keyword evidence="5" id="KW-0949">S-adenosyl-L-methionine</keyword>
<dbReference type="Gene3D" id="3.30.950.10">
    <property type="entry name" value="Methyltransferase, Cobalt-precorrin-4 Transmethylase, Domain 2"/>
    <property type="match status" value="1"/>
</dbReference>
<dbReference type="eggNOG" id="COG1010">
    <property type="taxonomic scope" value="Bacteria"/>
</dbReference>
<feature type="domain" description="Cobalamin synthesis G N-terminal" evidence="8">
    <location>
        <begin position="37"/>
        <end position="116"/>
    </location>
</feature>
<dbReference type="GO" id="GO:0009236">
    <property type="term" value="P:cobalamin biosynthetic process"/>
    <property type="evidence" value="ECO:0007669"/>
    <property type="project" value="UniProtKB-UniPathway"/>
</dbReference>
<dbReference type="CDD" id="cd11646">
    <property type="entry name" value="Precorrin_3B_C17_MT"/>
    <property type="match status" value="1"/>
</dbReference>
<dbReference type="InterPro" id="IPR014777">
    <property type="entry name" value="4pyrrole_Mease_sub1"/>
</dbReference>
<name>D1B7N6_THEAS</name>